<proteinExistence type="predicted"/>
<dbReference type="EMBL" id="JAAALK010000081">
    <property type="protein sequence ID" value="KAG8088794.1"/>
    <property type="molecule type" value="Genomic_DNA"/>
</dbReference>
<accession>A0A8J5WID7</accession>
<dbReference type="AlphaFoldDB" id="A0A8J5WID7"/>
<gene>
    <name evidence="2" type="ORF">GUJ93_ZPchr0011g28495</name>
</gene>
<feature type="region of interest" description="Disordered" evidence="1">
    <location>
        <begin position="51"/>
        <end position="88"/>
    </location>
</feature>
<evidence type="ECO:0000313" key="3">
    <source>
        <dbReference type="Proteomes" id="UP000729402"/>
    </source>
</evidence>
<reference evidence="2" key="1">
    <citation type="journal article" date="2021" name="bioRxiv">
        <title>Whole Genome Assembly and Annotation of Northern Wild Rice, Zizania palustris L., Supports a Whole Genome Duplication in the Zizania Genus.</title>
        <authorList>
            <person name="Haas M."/>
            <person name="Kono T."/>
            <person name="Macchietto M."/>
            <person name="Millas R."/>
            <person name="McGilp L."/>
            <person name="Shao M."/>
            <person name="Duquette J."/>
            <person name="Hirsch C.N."/>
            <person name="Kimball J."/>
        </authorList>
    </citation>
    <scope>NUCLEOTIDE SEQUENCE</scope>
    <source>
        <tissue evidence="2">Fresh leaf tissue</tissue>
    </source>
</reference>
<evidence type="ECO:0000313" key="2">
    <source>
        <dbReference type="EMBL" id="KAG8088794.1"/>
    </source>
</evidence>
<evidence type="ECO:0000256" key="1">
    <source>
        <dbReference type="SAM" id="MobiDB-lite"/>
    </source>
</evidence>
<feature type="compositionally biased region" description="Low complexity" evidence="1">
    <location>
        <begin position="59"/>
        <end position="77"/>
    </location>
</feature>
<organism evidence="2 3">
    <name type="scientific">Zizania palustris</name>
    <name type="common">Northern wild rice</name>
    <dbReference type="NCBI Taxonomy" id="103762"/>
    <lineage>
        <taxon>Eukaryota</taxon>
        <taxon>Viridiplantae</taxon>
        <taxon>Streptophyta</taxon>
        <taxon>Embryophyta</taxon>
        <taxon>Tracheophyta</taxon>
        <taxon>Spermatophyta</taxon>
        <taxon>Magnoliopsida</taxon>
        <taxon>Liliopsida</taxon>
        <taxon>Poales</taxon>
        <taxon>Poaceae</taxon>
        <taxon>BOP clade</taxon>
        <taxon>Oryzoideae</taxon>
        <taxon>Oryzeae</taxon>
        <taxon>Zizaniinae</taxon>
        <taxon>Zizania</taxon>
    </lineage>
</organism>
<sequence>MPSDSVAAAATLWPVALTAGVESAARVPAVVATSELPAVGSPAAMISSVSTLPASPDETASMATATGSSSSSTVAVAKPKRGAPGALR</sequence>
<name>A0A8J5WID7_ZIZPA</name>
<protein>
    <submittedName>
        <fullName evidence="2">Uncharacterized protein</fullName>
    </submittedName>
</protein>
<reference evidence="2" key="2">
    <citation type="submission" date="2021-02" db="EMBL/GenBank/DDBJ databases">
        <authorList>
            <person name="Kimball J.A."/>
            <person name="Haas M.W."/>
            <person name="Macchietto M."/>
            <person name="Kono T."/>
            <person name="Duquette J."/>
            <person name="Shao M."/>
        </authorList>
    </citation>
    <scope>NUCLEOTIDE SEQUENCE</scope>
    <source>
        <tissue evidence="2">Fresh leaf tissue</tissue>
    </source>
</reference>
<keyword evidence="3" id="KW-1185">Reference proteome</keyword>
<dbReference type="Proteomes" id="UP000729402">
    <property type="component" value="Unassembled WGS sequence"/>
</dbReference>
<comment type="caution">
    <text evidence="2">The sequence shown here is derived from an EMBL/GenBank/DDBJ whole genome shotgun (WGS) entry which is preliminary data.</text>
</comment>